<feature type="transmembrane region" description="Helical" evidence="2">
    <location>
        <begin position="16"/>
        <end position="35"/>
    </location>
</feature>
<name>A0ABQ6K6S2_9MICO</name>
<gene>
    <name evidence="3" type="ORF">GCM10025881_29670</name>
</gene>
<evidence type="ECO:0000313" key="4">
    <source>
        <dbReference type="Proteomes" id="UP001157034"/>
    </source>
</evidence>
<sequence>MPDESRPAAWLRGFRLSGFALSSLLLIVAALVVLAPNLKTLVEQRQQIAQLQQEVAQSKKDVKDLRAQVDRWKDPAYVAAQARTKLYYVMPGDVSYFVVNTPTTPTTPDGLPVSDRIQTADVDWVHSLLQTTFAAGLTDATPSQLDSGTIPSPTQK</sequence>
<dbReference type="Proteomes" id="UP001157034">
    <property type="component" value="Unassembled WGS sequence"/>
</dbReference>
<evidence type="ECO:0000256" key="2">
    <source>
        <dbReference type="SAM" id="Phobius"/>
    </source>
</evidence>
<reference evidence="4" key="1">
    <citation type="journal article" date="2019" name="Int. J. Syst. Evol. Microbiol.">
        <title>The Global Catalogue of Microorganisms (GCM) 10K type strain sequencing project: providing services to taxonomists for standard genome sequencing and annotation.</title>
        <authorList>
            <consortium name="The Broad Institute Genomics Platform"/>
            <consortium name="The Broad Institute Genome Sequencing Center for Infectious Disease"/>
            <person name="Wu L."/>
            <person name="Ma J."/>
        </authorList>
    </citation>
    <scope>NUCLEOTIDE SEQUENCE [LARGE SCALE GENOMIC DNA]</scope>
    <source>
        <strain evidence="4">NBRC 108894</strain>
    </source>
</reference>
<keyword evidence="2" id="KW-0812">Transmembrane</keyword>
<feature type="coiled-coil region" evidence="1">
    <location>
        <begin position="41"/>
        <end position="68"/>
    </location>
</feature>
<keyword evidence="2" id="KW-1133">Transmembrane helix</keyword>
<organism evidence="3 4">
    <name type="scientific">Pseudolysinimonas kribbensis</name>
    <dbReference type="NCBI Taxonomy" id="433641"/>
    <lineage>
        <taxon>Bacteria</taxon>
        <taxon>Bacillati</taxon>
        <taxon>Actinomycetota</taxon>
        <taxon>Actinomycetes</taxon>
        <taxon>Micrococcales</taxon>
        <taxon>Microbacteriaceae</taxon>
        <taxon>Pseudolysinimonas</taxon>
    </lineage>
</organism>
<dbReference type="EMBL" id="BSVB01000001">
    <property type="protein sequence ID" value="GMA96143.1"/>
    <property type="molecule type" value="Genomic_DNA"/>
</dbReference>
<keyword evidence="1" id="KW-0175">Coiled coil</keyword>
<evidence type="ECO:0008006" key="5">
    <source>
        <dbReference type="Google" id="ProtNLM"/>
    </source>
</evidence>
<evidence type="ECO:0000256" key="1">
    <source>
        <dbReference type="SAM" id="Coils"/>
    </source>
</evidence>
<comment type="caution">
    <text evidence="3">The sequence shown here is derived from an EMBL/GenBank/DDBJ whole genome shotgun (WGS) entry which is preliminary data.</text>
</comment>
<protein>
    <recommendedName>
        <fullName evidence="5">Septum formation initiator family protein</fullName>
    </recommendedName>
</protein>
<evidence type="ECO:0000313" key="3">
    <source>
        <dbReference type="EMBL" id="GMA96143.1"/>
    </source>
</evidence>
<accession>A0ABQ6K6S2</accession>
<dbReference type="Pfam" id="PF04977">
    <property type="entry name" value="DivIC"/>
    <property type="match status" value="1"/>
</dbReference>
<keyword evidence="2" id="KW-0472">Membrane</keyword>
<keyword evidence="4" id="KW-1185">Reference proteome</keyword>
<proteinExistence type="predicted"/>
<dbReference type="InterPro" id="IPR007060">
    <property type="entry name" value="FtsL/DivIC"/>
</dbReference>